<dbReference type="InterPro" id="IPR016461">
    <property type="entry name" value="COMT-like"/>
</dbReference>
<feature type="active site" description="Proton acceptor" evidence="4">
    <location>
        <position position="262"/>
    </location>
</feature>
<evidence type="ECO:0000256" key="2">
    <source>
        <dbReference type="ARBA" id="ARBA00022679"/>
    </source>
</evidence>
<dbReference type="InterPro" id="IPR029063">
    <property type="entry name" value="SAM-dependent_MTases_sf"/>
</dbReference>
<dbReference type="SUPFAM" id="SSF46785">
    <property type="entry name" value="Winged helix' DNA-binding domain"/>
    <property type="match status" value="1"/>
</dbReference>
<feature type="region of interest" description="Disordered" evidence="5">
    <location>
        <begin position="1"/>
        <end position="23"/>
    </location>
</feature>
<dbReference type="Pfam" id="PF08100">
    <property type="entry name" value="Dimerisation"/>
    <property type="match status" value="1"/>
</dbReference>
<dbReference type="Proteomes" id="UP000294901">
    <property type="component" value="Unassembled WGS sequence"/>
</dbReference>
<dbReference type="SUPFAM" id="SSF53335">
    <property type="entry name" value="S-adenosyl-L-methionine-dependent methyltransferases"/>
    <property type="match status" value="1"/>
</dbReference>
<dbReference type="Pfam" id="PF00891">
    <property type="entry name" value="Methyltransf_2"/>
    <property type="match status" value="1"/>
</dbReference>
<feature type="domain" description="O-methyltransferase dimerisation" evidence="7">
    <location>
        <begin position="31"/>
        <end position="104"/>
    </location>
</feature>
<evidence type="ECO:0000313" key="8">
    <source>
        <dbReference type="EMBL" id="TDO37008.1"/>
    </source>
</evidence>
<protein>
    <submittedName>
        <fullName evidence="8">Hydroxyneurosporene-O-methyltransferase</fullName>
    </submittedName>
</protein>
<dbReference type="AlphaFoldDB" id="A0A4V3C7E5"/>
<evidence type="ECO:0000256" key="3">
    <source>
        <dbReference type="ARBA" id="ARBA00022691"/>
    </source>
</evidence>
<dbReference type="PANTHER" id="PTHR43712">
    <property type="entry name" value="PUTATIVE (AFU_ORTHOLOGUE AFUA_4G14580)-RELATED"/>
    <property type="match status" value="1"/>
</dbReference>
<evidence type="ECO:0000256" key="4">
    <source>
        <dbReference type="PIRSR" id="PIRSR005739-1"/>
    </source>
</evidence>
<dbReference type="InterPro" id="IPR012967">
    <property type="entry name" value="COMT_dimerisation"/>
</dbReference>
<keyword evidence="2 8" id="KW-0808">Transferase</keyword>
<sequence>MGRYRSFRKGASTVSDPVPPDGPPPAVVMSQLLGGFQLSQALYVVAKLDICTLLEEKPLTVTELAERSGARPEPLSRLIRTLASTGIFHTTGDLVHTTPLGATLSRTHPETVAHIAEMWMETHYLPFSELLHTVRTGEPGATRYFGKPAFAWVGEDPARARQVARAMADLTGSLRRGMFDAYQLPAGDRVADVGGADGSVLAELIAHRPDRQGILFDLPAMVPSGNAAMVTRRLDDRVAVVAGDFFTEVPEADVYVLSFILHDWDDDAAGRILATIRRSASDGARLLLVEGLVPPGDQPHLIKMVDLTMLGMVPGRERTAEEYTTLLTDAGFVVDRIVTTPTPFSIVEATAAADGQPPRQVRPVG</sequence>
<evidence type="ECO:0000259" key="7">
    <source>
        <dbReference type="Pfam" id="PF08100"/>
    </source>
</evidence>
<dbReference type="GO" id="GO:0046983">
    <property type="term" value="F:protein dimerization activity"/>
    <property type="evidence" value="ECO:0007669"/>
    <property type="project" value="InterPro"/>
</dbReference>
<keyword evidence="9" id="KW-1185">Reference proteome</keyword>
<organism evidence="8 9">
    <name type="scientific">Paractinoplanes brasiliensis</name>
    <dbReference type="NCBI Taxonomy" id="52695"/>
    <lineage>
        <taxon>Bacteria</taxon>
        <taxon>Bacillati</taxon>
        <taxon>Actinomycetota</taxon>
        <taxon>Actinomycetes</taxon>
        <taxon>Micromonosporales</taxon>
        <taxon>Micromonosporaceae</taxon>
        <taxon>Paractinoplanes</taxon>
    </lineage>
</organism>
<feature type="domain" description="O-methyltransferase C-terminal" evidence="6">
    <location>
        <begin position="127"/>
        <end position="332"/>
    </location>
</feature>
<dbReference type="InterPro" id="IPR036390">
    <property type="entry name" value="WH_DNA-bd_sf"/>
</dbReference>
<dbReference type="PANTHER" id="PTHR43712:SF2">
    <property type="entry name" value="O-METHYLTRANSFERASE CICE"/>
    <property type="match status" value="1"/>
</dbReference>
<dbReference type="PROSITE" id="PS51683">
    <property type="entry name" value="SAM_OMT_II"/>
    <property type="match status" value="1"/>
</dbReference>
<keyword evidence="3" id="KW-0949">S-adenosyl-L-methionine</keyword>
<evidence type="ECO:0000313" key="9">
    <source>
        <dbReference type="Proteomes" id="UP000294901"/>
    </source>
</evidence>
<dbReference type="InterPro" id="IPR036388">
    <property type="entry name" value="WH-like_DNA-bd_sf"/>
</dbReference>
<evidence type="ECO:0000259" key="6">
    <source>
        <dbReference type="Pfam" id="PF00891"/>
    </source>
</evidence>
<dbReference type="GO" id="GO:0008171">
    <property type="term" value="F:O-methyltransferase activity"/>
    <property type="evidence" value="ECO:0007669"/>
    <property type="project" value="InterPro"/>
</dbReference>
<dbReference type="CDD" id="cd02440">
    <property type="entry name" value="AdoMet_MTases"/>
    <property type="match status" value="1"/>
</dbReference>
<gene>
    <name evidence="8" type="ORF">C8E87_0600</name>
</gene>
<proteinExistence type="predicted"/>
<evidence type="ECO:0000256" key="5">
    <source>
        <dbReference type="SAM" id="MobiDB-lite"/>
    </source>
</evidence>
<dbReference type="Gene3D" id="1.10.10.10">
    <property type="entry name" value="Winged helix-like DNA-binding domain superfamily/Winged helix DNA-binding domain"/>
    <property type="match status" value="1"/>
</dbReference>
<dbReference type="GO" id="GO:0032259">
    <property type="term" value="P:methylation"/>
    <property type="evidence" value="ECO:0007669"/>
    <property type="project" value="UniProtKB-KW"/>
</dbReference>
<evidence type="ECO:0000256" key="1">
    <source>
        <dbReference type="ARBA" id="ARBA00022603"/>
    </source>
</evidence>
<accession>A0A4V3C7E5</accession>
<dbReference type="PIRSF" id="PIRSF005739">
    <property type="entry name" value="O-mtase"/>
    <property type="match status" value="1"/>
</dbReference>
<reference evidence="8 9" key="1">
    <citation type="submission" date="2019-03" db="EMBL/GenBank/DDBJ databases">
        <title>Sequencing the genomes of 1000 actinobacteria strains.</title>
        <authorList>
            <person name="Klenk H.-P."/>
        </authorList>
    </citation>
    <scope>NUCLEOTIDE SEQUENCE [LARGE SCALE GENOMIC DNA]</scope>
    <source>
        <strain evidence="8 9">DSM 43805</strain>
    </source>
</reference>
<dbReference type="EMBL" id="SNWR01000001">
    <property type="protein sequence ID" value="TDO37008.1"/>
    <property type="molecule type" value="Genomic_DNA"/>
</dbReference>
<dbReference type="Gene3D" id="1.10.287.1350">
    <property type="match status" value="1"/>
</dbReference>
<name>A0A4V3C7E5_9ACTN</name>
<dbReference type="InterPro" id="IPR001077">
    <property type="entry name" value="COMT_C"/>
</dbReference>
<keyword evidence="1 8" id="KW-0489">Methyltransferase</keyword>
<comment type="caution">
    <text evidence="8">The sequence shown here is derived from an EMBL/GenBank/DDBJ whole genome shotgun (WGS) entry which is preliminary data.</text>
</comment>
<dbReference type="Gene3D" id="3.40.50.150">
    <property type="entry name" value="Vaccinia Virus protein VP39"/>
    <property type="match status" value="1"/>
</dbReference>